<name>A0ABP1QQE0_9HEXA</name>
<dbReference type="Proteomes" id="UP001642540">
    <property type="component" value="Unassembled WGS sequence"/>
</dbReference>
<sequence length="907" mass="99011">MDDGDNGQLLDMDSSDQQTSQIDSELDSQQSSSQDFRHLNHILLHNEPGEILPNHNKKRQSTESNSSSVVGKYWRSKSLPVAYLPPMDAQALQEQNHICSSKSPTGKNSESSNQTNQQSKTQSKDPPRREPSKRGSCRNCRPGSQRHKPACKGGRNCRASDGSAHSHESANNGKVKSLGGGSSAEQESGDVKKKSDWRTLQQHYYPEGGWGWIVTFCALLSHALALGIQLYLSTVVFQHFHKGWLGSLSMAVSMFLSPLWVSICKRKSTRLSAVFGGLVAALGCLFTSFATKFHQVFISYGFFIGIGVGLTRDASTLMVGQYFKRKRELVEIVVVAGSGLGILLMSIAVHMAISSLGWRLGLQAITGTVFLTFFLGTCYRSASLYHPQRRAILHLKNQKRKVWTQPKNMKDKEKREDKPPFLDMSCLRSKTLQILLLSSSLTSFGIYTPLFNLVVECTGEGVDRFSLVLLHIYVGIAWMVGCFLFGLIVIQKNQECRVSKQYLCQMASVICGISIVALTAVEGFGGLVIFVWVYGFSLGGYNYALKVYTYERVRARHFPRAWSFVQCSQAIPVASGVALTGYINSTVGYKIGYYLAAISVFLGTSFLFLTDVRRRRLSRRKTNNSSMKTNETTETVQSPKARKISFSFPVEQIPSQSKHDSEGQIAGIDPSMLAKELTCISEEGLIDMDFQDIYFEEWAEYFGDCITSCNKVENCLLSEYDPEYAVLIERRARRWSTARPSFAQAAHAGIGATAAALAGGVVGVGTSGGAAVVSASGSTITNGSTVAGINPPSSSHQHHHLLAPGSFHIIPAQLSQLSQLSQDGGIGVGVANNFIQGAPLATGECPEDNANPNPNMSINGDSGTSSGSAGVREISVFRNHPHPQRPGRRSTVEPPSRSITVIDEASV</sequence>
<feature type="transmembrane region" description="Helical" evidence="2">
    <location>
        <begin position="434"/>
        <end position="455"/>
    </location>
</feature>
<proteinExistence type="predicted"/>
<feature type="transmembrane region" description="Helical" evidence="2">
    <location>
        <begin position="297"/>
        <end position="320"/>
    </location>
</feature>
<keyword evidence="2" id="KW-0812">Transmembrane</keyword>
<feature type="compositionally biased region" description="Polar residues" evidence="1">
    <location>
        <begin position="94"/>
        <end position="106"/>
    </location>
</feature>
<feature type="transmembrane region" description="Helical" evidence="2">
    <location>
        <begin position="467"/>
        <end position="490"/>
    </location>
</feature>
<feature type="transmembrane region" description="Helical" evidence="2">
    <location>
        <begin position="332"/>
        <end position="354"/>
    </location>
</feature>
<feature type="region of interest" description="Disordered" evidence="1">
    <location>
        <begin position="1"/>
        <end position="71"/>
    </location>
</feature>
<evidence type="ECO:0000256" key="1">
    <source>
        <dbReference type="SAM" id="MobiDB-lite"/>
    </source>
</evidence>
<organism evidence="3 4">
    <name type="scientific">Orchesella dallaii</name>
    <dbReference type="NCBI Taxonomy" id="48710"/>
    <lineage>
        <taxon>Eukaryota</taxon>
        <taxon>Metazoa</taxon>
        <taxon>Ecdysozoa</taxon>
        <taxon>Arthropoda</taxon>
        <taxon>Hexapoda</taxon>
        <taxon>Collembola</taxon>
        <taxon>Entomobryomorpha</taxon>
        <taxon>Entomobryoidea</taxon>
        <taxon>Orchesellidae</taxon>
        <taxon>Orchesellinae</taxon>
        <taxon>Orchesella</taxon>
    </lineage>
</organism>
<feature type="region of interest" description="Disordered" evidence="1">
    <location>
        <begin position="842"/>
        <end position="907"/>
    </location>
</feature>
<feature type="region of interest" description="Disordered" evidence="1">
    <location>
        <begin position="94"/>
        <end position="194"/>
    </location>
</feature>
<reference evidence="3 4" key="1">
    <citation type="submission" date="2024-08" db="EMBL/GenBank/DDBJ databases">
        <authorList>
            <person name="Cucini C."/>
            <person name="Frati F."/>
        </authorList>
    </citation>
    <scope>NUCLEOTIDE SEQUENCE [LARGE SCALE GENOMIC DNA]</scope>
</reference>
<keyword evidence="2" id="KW-1133">Transmembrane helix</keyword>
<dbReference type="PANTHER" id="PTHR11360:SF251">
    <property type="entry name" value="MAJOR FACILITATOR SUPERFAMILY (MFS) PROFILE DOMAIN-CONTAINING PROTEIN"/>
    <property type="match status" value="1"/>
</dbReference>
<feature type="compositionally biased region" description="Polar residues" evidence="1">
    <location>
        <begin position="850"/>
        <end position="868"/>
    </location>
</feature>
<feature type="transmembrane region" description="Helical" evidence="2">
    <location>
        <begin position="210"/>
        <end position="232"/>
    </location>
</feature>
<feature type="transmembrane region" description="Helical" evidence="2">
    <location>
        <begin position="502"/>
        <end position="521"/>
    </location>
</feature>
<feature type="compositionally biased region" description="Low complexity" evidence="1">
    <location>
        <begin position="107"/>
        <end position="121"/>
    </location>
</feature>
<dbReference type="PANTHER" id="PTHR11360">
    <property type="entry name" value="MONOCARBOXYLATE TRANSPORTER"/>
    <property type="match status" value="1"/>
</dbReference>
<dbReference type="InterPro" id="IPR036259">
    <property type="entry name" value="MFS_trans_sf"/>
</dbReference>
<feature type="transmembrane region" description="Helical" evidence="2">
    <location>
        <begin position="271"/>
        <end position="291"/>
    </location>
</feature>
<dbReference type="SUPFAM" id="SSF103473">
    <property type="entry name" value="MFS general substrate transporter"/>
    <property type="match status" value="1"/>
</dbReference>
<accession>A0ABP1QQE0</accession>
<dbReference type="Gene3D" id="1.20.1250.20">
    <property type="entry name" value="MFS general substrate transporter like domains"/>
    <property type="match status" value="1"/>
</dbReference>
<dbReference type="InterPro" id="IPR011701">
    <property type="entry name" value="MFS"/>
</dbReference>
<comment type="caution">
    <text evidence="3">The sequence shown here is derived from an EMBL/GenBank/DDBJ whole genome shotgun (WGS) entry which is preliminary data.</text>
</comment>
<feature type="transmembrane region" description="Helical" evidence="2">
    <location>
        <begin position="561"/>
        <end position="585"/>
    </location>
</feature>
<feature type="transmembrane region" description="Helical" evidence="2">
    <location>
        <begin position="591"/>
        <end position="610"/>
    </location>
</feature>
<keyword evidence="4" id="KW-1185">Reference proteome</keyword>
<dbReference type="EMBL" id="CAXLJM020000043">
    <property type="protein sequence ID" value="CAL8110047.1"/>
    <property type="molecule type" value="Genomic_DNA"/>
</dbReference>
<gene>
    <name evidence="3" type="ORF">ODALV1_LOCUS13931</name>
</gene>
<evidence type="ECO:0008006" key="5">
    <source>
        <dbReference type="Google" id="ProtNLM"/>
    </source>
</evidence>
<feature type="transmembrane region" description="Helical" evidence="2">
    <location>
        <begin position="244"/>
        <end position="264"/>
    </location>
</feature>
<evidence type="ECO:0000313" key="3">
    <source>
        <dbReference type="EMBL" id="CAL8110047.1"/>
    </source>
</evidence>
<keyword evidence="2" id="KW-0472">Membrane</keyword>
<feature type="transmembrane region" description="Helical" evidence="2">
    <location>
        <begin position="360"/>
        <end position="379"/>
    </location>
</feature>
<evidence type="ECO:0000256" key="2">
    <source>
        <dbReference type="SAM" id="Phobius"/>
    </source>
</evidence>
<feature type="compositionally biased region" description="Basic residues" evidence="1">
    <location>
        <begin position="879"/>
        <end position="888"/>
    </location>
</feature>
<feature type="compositionally biased region" description="Low complexity" evidence="1">
    <location>
        <begin position="8"/>
        <end position="34"/>
    </location>
</feature>
<dbReference type="Pfam" id="PF07690">
    <property type="entry name" value="MFS_1"/>
    <property type="match status" value="1"/>
</dbReference>
<dbReference type="InterPro" id="IPR050327">
    <property type="entry name" value="Proton-linked_MCT"/>
</dbReference>
<feature type="compositionally biased region" description="Basic and acidic residues" evidence="1">
    <location>
        <begin position="122"/>
        <end position="133"/>
    </location>
</feature>
<protein>
    <recommendedName>
        <fullName evidence="5">Monocarboxylate transporter 10</fullName>
    </recommendedName>
</protein>
<feature type="transmembrane region" description="Helical" evidence="2">
    <location>
        <begin position="527"/>
        <end position="549"/>
    </location>
</feature>
<evidence type="ECO:0000313" key="4">
    <source>
        <dbReference type="Proteomes" id="UP001642540"/>
    </source>
</evidence>